<keyword evidence="1" id="KW-1133">Transmembrane helix</keyword>
<evidence type="ECO:0000313" key="2">
    <source>
        <dbReference type="EMBL" id="XBS19008.1"/>
    </source>
</evidence>
<sequence length="415" mass="47029">MLRPLRILFFYLAAPPCLLAILVFFAIEQEPLSKTHRKLSQSDIQRAKQIINTSSNYIQRVRTIELNEADLNIASNYLLNHLIESSTEITLQQDALHFKLSLTLPDNLFGPYLNITFNLSKMYGYPAIKALKIGRIEIADEFAGQLIESIIKHTPLKQYYILAAQHISNIQIQPDHLVITYLTTFKDAANNATLLENKSYQSLIFYQQQINQIILKHDPAWRLSLADIMQPLFLAAYQRSTTANAVTENRAVLIAISSYVNKEELSSYLPINLTMAKHYPVYLYKRIDMAKHFVASAALAATGASNLAHLLGQEKELSDAQSGSGFSFIDLAGDRAGLEFGKTATASPQSARKLQKAMHDIEDYRAFMPDVRDLPENMTHQQFQSRYGSVYSEAYQDMLKQIDERISALPIYQNQ</sequence>
<gene>
    <name evidence="2" type="ORF">Q9L42_011545</name>
</gene>
<protein>
    <submittedName>
        <fullName evidence="2">Uncharacterized protein</fullName>
    </submittedName>
</protein>
<organism evidence="2 3">
    <name type="scientific">Methylomarinum roseum</name>
    <dbReference type="NCBI Taxonomy" id="3067653"/>
    <lineage>
        <taxon>Bacteria</taxon>
        <taxon>Pseudomonadati</taxon>
        <taxon>Pseudomonadota</taxon>
        <taxon>Gammaproteobacteria</taxon>
        <taxon>Methylococcales</taxon>
        <taxon>Methylococcaceae</taxon>
        <taxon>Methylomarinum</taxon>
    </lineage>
</organism>
<evidence type="ECO:0000313" key="3">
    <source>
        <dbReference type="Proteomes" id="UP001225378"/>
    </source>
</evidence>
<feature type="transmembrane region" description="Helical" evidence="1">
    <location>
        <begin position="7"/>
        <end position="27"/>
    </location>
</feature>
<dbReference type="KEGG" id="mech:Q9L42_011545"/>
<keyword evidence="3" id="KW-1185">Reference proteome</keyword>
<proteinExistence type="predicted"/>
<dbReference type="EMBL" id="CP157743">
    <property type="protein sequence ID" value="XBS19008.1"/>
    <property type="molecule type" value="Genomic_DNA"/>
</dbReference>
<accession>A0AAU7NPX2</accession>
<dbReference type="RefSeq" id="WP_305908251.1">
    <property type="nucleotide sequence ID" value="NZ_CP157743.1"/>
</dbReference>
<evidence type="ECO:0000256" key="1">
    <source>
        <dbReference type="SAM" id="Phobius"/>
    </source>
</evidence>
<keyword evidence="1" id="KW-0472">Membrane</keyword>
<name>A0AAU7NPX2_9GAMM</name>
<dbReference type="Proteomes" id="UP001225378">
    <property type="component" value="Chromosome"/>
</dbReference>
<reference evidence="2 3" key="1">
    <citation type="journal article" date="2024" name="Microbiology">
        <title>Methylomarinum rosea sp. nov., a novel halophilic methanotrophic bacterium from the hypersaline Lake Elton.</title>
        <authorList>
            <person name="Suleimanov R.Z."/>
            <person name="Oshkin I.Y."/>
            <person name="Danilova O.V."/>
            <person name="Suzina N.E."/>
            <person name="Dedysh S.N."/>
        </authorList>
    </citation>
    <scope>NUCLEOTIDE SEQUENCE [LARGE SCALE GENOMIC DNA]</scope>
    <source>
        <strain evidence="2 3">Ch1-1</strain>
    </source>
</reference>
<dbReference type="AlphaFoldDB" id="A0AAU7NPX2"/>
<keyword evidence="1" id="KW-0812">Transmembrane</keyword>